<keyword evidence="6" id="KW-1185">Reference proteome</keyword>
<evidence type="ECO:0000313" key="6">
    <source>
        <dbReference type="Proteomes" id="UP000070700"/>
    </source>
</evidence>
<feature type="domain" description="FAD-binding PCMH-type" evidence="4">
    <location>
        <begin position="155"/>
        <end position="334"/>
    </location>
</feature>
<feature type="signal peptide" evidence="3">
    <location>
        <begin position="1"/>
        <end position="19"/>
    </location>
</feature>
<dbReference type="STRING" id="149040.A0A194X1G0"/>
<dbReference type="EMBL" id="KQ947421">
    <property type="protein sequence ID" value="KUJ13687.1"/>
    <property type="molecule type" value="Genomic_DNA"/>
</dbReference>
<dbReference type="Pfam" id="PF08031">
    <property type="entry name" value="BBE"/>
    <property type="match status" value="1"/>
</dbReference>
<dbReference type="SUPFAM" id="SSF56176">
    <property type="entry name" value="FAD-binding/transporter-associated domain-like"/>
    <property type="match status" value="1"/>
</dbReference>
<protein>
    <submittedName>
        <fullName evidence="5">FAD-binding domain-containing protein</fullName>
    </submittedName>
</protein>
<proteinExistence type="inferred from homology"/>
<feature type="chain" id="PRO_5008267767" evidence="3">
    <location>
        <begin position="20"/>
        <end position="635"/>
    </location>
</feature>
<evidence type="ECO:0000256" key="1">
    <source>
        <dbReference type="ARBA" id="ARBA00005466"/>
    </source>
</evidence>
<dbReference type="InParanoid" id="A0A194X1G0"/>
<dbReference type="InterPro" id="IPR050432">
    <property type="entry name" value="FAD-linked_Oxidoreductases_BP"/>
</dbReference>
<dbReference type="Proteomes" id="UP000070700">
    <property type="component" value="Unassembled WGS sequence"/>
</dbReference>
<gene>
    <name evidence="5" type="ORF">LY89DRAFT_698869</name>
</gene>
<dbReference type="AlphaFoldDB" id="A0A194X1G0"/>
<dbReference type="InterPro" id="IPR016169">
    <property type="entry name" value="FAD-bd_PCMH_sub2"/>
</dbReference>
<evidence type="ECO:0000259" key="4">
    <source>
        <dbReference type="PROSITE" id="PS51387"/>
    </source>
</evidence>
<dbReference type="RefSeq" id="XP_018068042.1">
    <property type="nucleotide sequence ID" value="XM_018217013.1"/>
</dbReference>
<evidence type="ECO:0000313" key="5">
    <source>
        <dbReference type="EMBL" id="KUJ13687.1"/>
    </source>
</evidence>
<organism evidence="5 6">
    <name type="scientific">Mollisia scopiformis</name>
    <name type="common">Conifer needle endophyte fungus</name>
    <name type="synonym">Phialocephala scopiformis</name>
    <dbReference type="NCBI Taxonomy" id="149040"/>
    <lineage>
        <taxon>Eukaryota</taxon>
        <taxon>Fungi</taxon>
        <taxon>Dikarya</taxon>
        <taxon>Ascomycota</taxon>
        <taxon>Pezizomycotina</taxon>
        <taxon>Leotiomycetes</taxon>
        <taxon>Helotiales</taxon>
        <taxon>Mollisiaceae</taxon>
        <taxon>Mollisia</taxon>
    </lineage>
</organism>
<accession>A0A194X1G0</accession>
<keyword evidence="3" id="KW-0732">Signal</keyword>
<dbReference type="GO" id="GO:0071949">
    <property type="term" value="F:FAD binding"/>
    <property type="evidence" value="ECO:0007669"/>
    <property type="project" value="InterPro"/>
</dbReference>
<dbReference type="PROSITE" id="PS51387">
    <property type="entry name" value="FAD_PCMH"/>
    <property type="match status" value="1"/>
</dbReference>
<name>A0A194X1G0_MOLSC</name>
<dbReference type="Gene3D" id="3.30.465.10">
    <property type="match status" value="2"/>
</dbReference>
<dbReference type="Pfam" id="PF01565">
    <property type="entry name" value="FAD_binding_4"/>
    <property type="match status" value="1"/>
</dbReference>
<dbReference type="PANTHER" id="PTHR13878:SF91">
    <property type="entry name" value="FAD BINDING DOMAIN PROTEIN (AFU_ORTHOLOGUE AFUA_6G12070)-RELATED"/>
    <property type="match status" value="1"/>
</dbReference>
<sequence>MFFPSTLLLSTFVWDSISAQGVNFSFENITLSDADVENDPSIAFGDLSSPSAIPTSNGCKVFPGDKQWPSYEKWRNFNHSLGGALIKGLPPAIVCYTGTYNTAECAAVVSQYFNGSLITDNPVRIENEWLDGDSCPAQAYDNVPGGNTTNPTCDVAAYPAYVINVTTVKQIQLAVNFARNSGIRLIIKNTGHNLRGQSAGAGSLSVWTHHLKDFDFLPSFSISNFSSRAARVAVGLQSSDLAAAALEANVTLVIPGGVTVGGVGGWFMGGGHGFHTSKLGLGADQVLSLNLVTADGHFIVADPNINTDLFWALRGGGGSTWGIVTSVIVKAYDISNTAVVSHPITVSNGNLTGITSTTNGSFWAAIRTYLQFVPKICDAGGVGFNFLYNYGDALLEFTVLLLMPGMTVPQADAFAQPLYQAFQEEGINITDPNVVSKRSMFSAEPSLVNSAPIAYPSRGAGAMNLRLASRLFPRKNLEDPTLLNATFNAIYTAVVEGGYTLHSANHCPTLAVAGYPDDAVLPAYRETAMHAQLWDDGYAIGPVKLQAQRYKRLASYFKLWKDVSPGAGSYMGEADPAELDWQSAFYGTNYPRLLSIKNKWDPWGLFWAKTAVGSEGWEVSTPFPRKVPTQNREPK</sequence>
<dbReference type="InterPro" id="IPR006094">
    <property type="entry name" value="Oxid_FAD_bind_N"/>
</dbReference>
<dbReference type="KEGG" id="psco:LY89DRAFT_698869"/>
<dbReference type="InterPro" id="IPR016166">
    <property type="entry name" value="FAD-bd_PCMH"/>
</dbReference>
<dbReference type="OrthoDB" id="415825at2759"/>
<keyword evidence="2" id="KW-0560">Oxidoreductase</keyword>
<comment type="similarity">
    <text evidence="1">Belongs to the oxygen-dependent FAD-linked oxidoreductase family.</text>
</comment>
<dbReference type="GO" id="GO:0016491">
    <property type="term" value="F:oxidoreductase activity"/>
    <property type="evidence" value="ECO:0007669"/>
    <property type="project" value="UniProtKB-KW"/>
</dbReference>
<reference evidence="5 6" key="1">
    <citation type="submission" date="2015-10" db="EMBL/GenBank/DDBJ databases">
        <title>Full genome of DAOMC 229536 Phialocephala scopiformis, a fungal endophyte of spruce producing the potent anti-insectan compound rugulosin.</title>
        <authorList>
            <consortium name="DOE Joint Genome Institute"/>
            <person name="Walker A.K."/>
            <person name="Frasz S.L."/>
            <person name="Seifert K.A."/>
            <person name="Miller J.D."/>
            <person name="Mondo S.J."/>
            <person name="Labutti K."/>
            <person name="Lipzen A."/>
            <person name="Dockter R."/>
            <person name="Kennedy M."/>
            <person name="Grigoriev I.V."/>
            <person name="Spatafora J.W."/>
        </authorList>
    </citation>
    <scope>NUCLEOTIDE SEQUENCE [LARGE SCALE GENOMIC DNA]</scope>
    <source>
        <strain evidence="5 6">CBS 120377</strain>
    </source>
</reference>
<dbReference type="InterPro" id="IPR012951">
    <property type="entry name" value="BBE"/>
</dbReference>
<dbReference type="PANTHER" id="PTHR13878">
    <property type="entry name" value="GULONOLACTONE OXIDASE"/>
    <property type="match status" value="1"/>
</dbReference>
<evidence type="ECO:0000256" key="2">
    <source>
        <dbReference type="ARBA" id="ARBA00023002"/>
    </source>
</evidence>
<dbReference type="InterPro" id="IPR036318">
    <property type="entry name" value="FAD-bd_PCMH-like_sf"/>
</dbReference>
<dbReference type="GeneID" id="28826739"/>
<evidence type="ECO:0000256" key="3">
    <source>
        <dbReference type="SAM" id="SignalP"/>
    </source>
</evidence>